<dbReference type="OrthoDB" id="5556225at2759"/>
<gene>
    <name evidence="1" type="ORF">INT47_004302</name>
</gene>
<reference evidence="1" key="1">
    <citation type="submission" date="2020-12" db="EMBL/GenBank/DDBJ databases">
        <title>Metabolic potential, ecology and presence of endohyphal bacteria is reflected in genomic diversity of Mucoromycotina.</title>
        <authorList>
            <person name="Muszewska A."/>
            <person name="Okrasinska A."/>
            <person name="Steczkiewicz K."/>
            <person name="Drgas O."/>
            <person name="Orlowska M."/>
            <person name="Perlinska-Lenart U."/>
            <person name="Aleksandrzak-Piekarczyk T."/>
            <person name="Szatraj K."/>
            <person name="Zielenkiewicz U."/>
            <person name="Pilsyk S."/>
            <person name="Malc E."/>
            <person name="Mieczkowski P."/>
            <person name="Kruszewska J.S."/>
            <person name="Biernat P."/>
            <person name="Pawlowska J."/>
        </authorList>
    </citation>
    <scope>NUCLEOTIDE SEQUENCE</scope>
    <source>
        <strain evidence="1">WA0000017839</strain>
    </source>
</reference>
<keyword evidence="2" id="KW-1185">Reference proteome</keyword>
<evidence type="ECO:0000313" key="2">
    <source>
        <dbReference type="Proteomes" id="UP000603453"/>
    </source>
</evidence>
<accession>A0A8H7RC28</accession>
<dbReference type="EMBL" id="JAEPRD010000024">
    <property type="protein sequence ID" value="KAG2207552.1"/>
    <property type="molecule type" value="Genomic_DNA"/>
</dbReference>
<dbReference type="AlphaFoldDB" id="A0A8H7RC28"/>
<dbReference type="Proteomes" id="UP000603453">
    <property type="component" value="Unassembled WGS sequence"/>
</dbReference>
<proteinExistence type="predicted"/>
<sequence length="149" mass="17483">MDFESRYTARFAVVFEPTLYDSQETAQETVGRCVTIDTRRRYLLFCIIQNHYANFRNNHRTAHPLHRKLQLSAYVRIQLGNEDLIAKLDEQFGVEAVYVIGNWSAPNTRFHEPIRGLGFRRLLRKAGEMVYLIDEFRTSQCCPAYEIFG</sequence>
<organism evidence="1 2">
    <name type="scientific">Mucor saturninus</name>
    <dbReference type="NCBI Taxonomy" id="64648"/>
    <lineage>
        <taxon>Eukaryota</taxon>
        <taxon>Fungi</taxon>
        <taxon>Fungi incertae sedis</taxon>
        <taxon>Mucoromycota</taxon>
        <taxon>Mucoromycotina</taxon>
        <taxon>Mucoromycetes</taxon>
        <taxon>Mucorales</taxon>
        <taxon>Mucorineae</taxon>
        <taxon>Mucoraceae</taxon>
        <taxon>Mucor</taxon>
    </lineage>
</organism>
<name>A0A8H7RC28_9FUNG</name>
<comment type="caution">
    <text evidence="1">The sequence shown here is derived from an EMBL/GenBank/DDBJ whole genome shotgun (WGS) entry which is preliminary data.</text>
</comment>
<evidence type="ECO:0000313" key="1">
    <source>
        <dbReference type="EMBL" id="KAG2207552.1"/>
    </source>
</evidence>
<protein>
    <submittedName>
        <fullName evidence="1">Uncharacterized protein</fullName>
    </submittedName>
</protein>